<dbReference type="AlphaFoldDB" id="A0A381F5B4"/>
<dbReference type="GO" id="GO:0016874">
    <property type="term" value="F:ligase activity"/>
    <property type="evidence" value="ECO:0007669"/>
    <property type="project" value="UniProtKB-KW"/>
</dbReference>
<dbReference type="KEGG" id="cil:EG358_16325"/>
<keyword evidence="8" id="KW-0436">Ligase</keyword>
<dbReference type="InterPro" id="IPR051533">
    <property type="entry name" value="WaaL-like"/>
</dbReference>
<evidence type="ECO:0000256" key="5">
    <source>
        <dbReference type="SAM" id="Phobius"/>
    </source>
</evidence>
<sequence>MRITRSNYFQKLNRFDIYLMLLIFSQILGAYGGFFQITRVFSLILFSFLFHSLSIKNFRTFRFYIYFHIVFIIYSMFFLVFGKYVETKTLLAIVYGIINITICLNLIILSSKCNDFFKSVCLGIFLFLIVAIPLSFWEIQTNVHFITVIVDGTQVGGTDILRIYTSLFFGNYNNYNMVLMMMTPFLFSYMLLYKKWFPLIFLAAILYIFSVNGTRSGVIMFLIQLLLFLILSKKIKFLFFVIPILFFYIPTIDLDSLIIFKRFEVLGVEDKERSDLIGISIQAFLDSYFLGIGPNAFSNYVAEKFPNYIGANHNLLSEILSQYGLFIFLYFVYILIRTFRKFYANIRYNPVIVFSLIGFPFVIVVNSSYLLGVNIWIFLTVLLIINIRKLKHTSK</sequence>
<dbReference type="GeneID" id="303675270"/>
<evidence type="ECO:0000313" key="8">
    <source>
        <dbReference type="EMBL" id="SUX41725.1"/>
    </source>
</evidence>
<accession>A0A381F5B4</accession>
<dbReference type="Pfam" id="PF04932">
    <property type="entry name" value="Wzy_C"/>
    <property type="match status" value="1"/>
</dbReference>
<keyword evidence="4 5" id="KW-0472">Membrane</keyword>
<dbReference type="Proteomes" id="UP000185725">
    <property type="component" value="Unassembled WGS sequence"/>
</dbReference>
<dbReference type="EMBL" id="UFVS01000001">
    <property type="protein sequence ID" value="SUX41725.1"/>
    <property type="molecule type" value="Genomic_DNA"/>
</dbReference>
<dbReference type="EMBL" id="FTMF01000013">
    <property type="protein sequence ID" value="SIR15264.1"/>
    <property type="molecule type" value="Genomic_DNA"/>
</dbReference>
<evidence type="ECO:0000256" key="2">
    <source>
        <dbReference type="ARBA" id="ARBA00022692"/>
    </source>
</evidence>
<evidence type="ECO:0000313" key="7">
    <source>
        <dbReference type="EMBL" id="SIR15264.1"/>
    </source>
</evidence>
<evidence type="ECO:0000313" key="9">
    <source>
        <dbReference type="Proteomes" id="UP000185725"/>
    </source>
</evidence>
<dbReference type="InterPro" id="IPR007016">
    <property type="entry name" value="O-antigen_ligase-rel_domated"/>
</dbReference>
<feature type="transmembrane region" description="Helical" evidence="5">
    <location>
        <begin position="369"/>
        <end position="387"/>
    </location>
</feature>
<reference evidence="7 9" key="1">
    <citation type="submission" date="2017-01" db="EMBL/GenBank/DDBJ databases">
        <authorList>
            <person name="Varghese N."/>
            <person name="Submissions S."/>
        </authorList>
    </citation>
    <scope>NUCLEOTIDE SEQUENCE [LARGE SCALE GENOMIC DNA]</scope>
    <source>
        <strain evidence="7 9">ATCC 27950</strain>
    </source>
</reference>
<reference evidence="8 10" key="2">
    <citation type="submission" date="2018-06" db="EMBL/GenBank/DDBJ databases">
        <authorList>
            <consortium name="Pathogen Informatics"/>
            <person name="Doyle S."/>
        </authorList>
    </citation>
    <scope>NUCLEOTIDE SEQUENCE [LARGE SCALE GENOMIC DNA]</scope>
    <source>
        <strain evidence="8 10">NCTC13560</strain>
    </source>
</reference>
<dbReference type="PANTHER" id="PTHR37422">
    <property type="entry name" value="TEICHURONIC ACID BIOSYNTHESIS PROTEIN TUAE"/>
    <property type="match status" value="1"/>
</dbReference>
<evidence type="ECO:0000259" key="6">
    <source>
        <dbReference type="Pfam" id="PF04932"/>
    </source>
</evidence>
<organism evidence="8 10">
    <name type="scientific">Chryseobacterium indoltheticum</name>
    <dbReference type="NCBI Taxonomy" id="254"/>
    <lineage>
        <taxon>Bacteria</taxon>
        <taxon>Pseudomonadati</taxon>
        <taxon>Bacteroidota</taxon>
        <taxon>Flavobacteriia</taxon>
        <taxon>Flavobacteriales</taxon>
        <taxon>Weeksellaceae</taxon>
        <taxon>Chryseobacterium group</taxon>
        <taxon>Chryseobacterium</taxon>
    </lineage>
</organism>
<comment type="subcellular location">
    <subcellularLocation>
        <location evidence="1">Membrane</location>
        <topology evidence="1">Multi-pass membrane protein</topology>
    </subcellularLocation>
</comment>
<dbReference type="OrthoDB" id="1273600at2"/>
<keyword evidence="9" id="KW-1185">Reference proteome</keyword>
<feature type="transmembrane region" description="Helical" evidence="5">
    <location>
        <begin position="90"/>
        <end position="109"/>
    </location>
</feature>
<dbReference type="GO" id="GO:0016020">
    <property type="term" value="C:membrane"/>
    <property type="evidence" value="ECO:0007669"/>
    <property type="project" value="UniProtKB-SubCell"/>
</dbReference>
<feature type="domain" description="O-antigen ligase-related" evidence="6">
    <location>
        <begin position="201"/>
        <end position="332"/>
    </location>
</feature>
<feature type="transmembrane region" description="Helical" evidence="5">
    <location>
        <begin position="237"/>
        <end position="260"/>
    </location>
</feature>
<proteinExistence type="predicted"/>
<dbReference type="RefSeq" id="WP_076562114.1">
    <property type="nucleotide sequence ID" value="NZ_CP033929.1"/>
</dbReference>
<feature type="transmembrane region" description="Helical" evidence="5">
    <location>
        <begin position="116"/>
        <end position="137"/>
    </location>
</feature>
<feature type="transmembrane region" description="Helical" evidence="5">
    <location>
        <begin position="346"/>
        <end position="363"/>
    </location>
</feature>
<protein>
    <submittedName>
        <fullName evidence="7 8">O-Antigen ligase</fullName>
    </submittedName>
</protein>
<feature type="transmembrane region" description="Helical" evidence="5">
    <location>
        <begin position="175"/>
        <end position="192"/>
    </location>
</feature>
<evidence type="ECO:0000256" key="4">
    <source>
        <dbReference type="ARBA" id="ARBA00023136"/>
    </source>
</evidence>
<keyword evidence="2 5" id="KW-0812">Transmembrane</keyword>
<dbReference type="Proteomes" id="UP000255231">
    <property type="component" value="Unassembled WGS sequence"/>
</dbReference>
<feature type="transmembrane region" description="Helical" evidence="5">
    <location>
        <begin position="320"/>
        <end position="339"/>
    </location>
</feature>
<feature type="transmembrane region" description="Helical" evidence="5">
    <location>
        <begin position="63"/>
        <end position="84"/>
    </location>
</feature>
<feature type="transmembrane region" description="Helical" evidence="5">
    <location>
        <begin position="199"/>
        <end position="231"/>
    </location>
</feature>
<gene>
    <name evidence="8" type="ORF">NCTC13560_00525</name>
    <name evidence="7" type="ORF">SAMN05421682_11384</name>
</gene>
<name>A0A381F5B4_9FLAO</name>
<dbReference type="PANTHER" id="PTHR37422:SF13">
    <property type="entry name" value="LIPOPOLYSACCHARIDE BIOSYNTHESIS PROTEIN PA4999-RELATED"/>
    <property type="match status" value="1"/>
</dbReference>
<evidence type="ECO:0000313" key="10">
    <source>
        <dbReference type="Proteomes" id="UP000255231"/>
    </source>
</evidence>
<keyword evidence="3 5" id="KW-1133">Transmembrane helix</keyword>
<evidence type="ECO:0000256" key="1">
    <source>
        <dbReference type="ARBA" id="ARBA00004141"/>
    </source>
</evidence>
<evidence type="ECO:0000256" key="3">
    <source>
        <dbReference type="ARBA" id="ARBA00022989"/>
    </source>
</evidence>